<evidence type="ECO:0000313" key="2">
    <source>
        <dbReference type="EMBL" id="MBD8868001.1"/>
    </source>
</evidence>
<dbReference type="InterPro" id="IPR002994">
    <property type="entry name" value="Surf1/Shy1"/>
</dbReference>
<proteinExistence type="inferred from homology"/>
<keyword evidence="1" id="KW-0472">Membrane</keyword>
<accession>A0A927K519</accession>
<dbReference type="PROSITE" id="PS50895">
    <property type="entry name" value="SURF1"/>
    <property type="match status" value="1"/>
</dbReference>
<keyword evidence="1" id="KW-0812">Transmembrane</keyword>
<evidence type="ECO:0000256" key="1">
    <source>
        <dbReference type="RuleBase" id="RU363076"/>
    </source>
</evidence>
<gene>
    <name evidence="2" type="ORF">IE331_00035</name>
</gene>
<dbReference type="CDD" id="cd06662">
    <property type="entry name" value="SURF1"/>
    <property type="match status" value="1"/>
</dbReference>
<feature type="transmembrane region" description="Helical" evidence="1">
    <location>
        <begin position="224"/>
        <end position="244"/>
    </location>
</feature>
<keyword evidence="3" id="KW-1185">Reference proteome</keyword>
<sequence>MAPSRVLAPRYWGFHLLALVLVGIAAGLGWWQADAWSQRREAEAADLTRVEPVPLADVLGPDDPFPGDRVGQPVVLEGTWLPEGTLFVSGRELDGQDGYWVVTPLEVPDGAAVLVVRGWTAELAQAPPPPTGAAELVAWLQPGEGTGAVDDDPDDDVLPQLRVADALQRLDRDLYGAYAVVADEVAPGDWPSGDDAVNDGTAGLGPATLDQLPPVGRFTALRNLLYAVEWWVFGAFAAFIWWRWLRDELDASVDSAA</sequence>
<comment type="subcellular location">
    <subcellularLocation>
        <location evidence="1">Cell membrane</location>
        <topology evidence="1">Multi-pass membrane protein</topology>
    </subcellularLocation>
</comment>
<dbReference type="EMBL" id="JACYXZ010000001">
    <property type="protein sequence ID" value="MBD8868001.1"/>
    <property type="molecule type" value="Genomic_DNA"/>
</dbReference>
<evidence type="ECO:0000313" key="3">
    <source>
        <dbReference type="Proteomes" id="UP000616839"/>
    </source>
</evidence>
<dbReference type="RefSeq" id="WP_192139294.1">
    <property type="nucleotide sequence ID" value="NZ_JACYXZ010000001.1"/>
</dbReference>
<dbReference type="Proteomes" id="UP000616839">
    <property type="component" value="Unassembled WGS sequence"/>
</dbReference>
<reference evidence="2" key="1">
    <citation type="submission" date="2020-09" db="EMBL/GenBank/DDBJ databases">
        <title>Nocardioides sp. strain MJB4 16S ribosomal RNA gene Genome sequencing and assembly.</title>
        <authorList>
            <person name="Kim I."/>
        </authorList>
    </citation>
    <scope>NUCLEOTIDE SEQUENCE</scope>
    <source>
        <strain evidence="2">MJB4</strain>
    </source>
</reference>
<dbReference type="Pfam" id="PF02104">
    <property type="entry name" value="SURF1"/>
    <property type="match status" value="1"/>
</dbReference>
<protein>
    <recommendedName>
        <fullName evidence="1">SURF1-like protein</fullName>
    </recommendedName>
</protein>
<comment type="similarity">
    <text evidence="1">Belongs to the SURF1 family.</text>
</comment>
<organism evidence="2 3">
    <name type="scientific">Nocardioides donggukensis</name>
    <dbReference type="NCBI Taxonomy" id="2774019"/>
    <lineage>
        <taxon>Bacteria</taxon>
        <taxon>Bacillati</taxon>
        <taxon>Actinomycetota</taxon>
        <taxon>Actinomycetes</taxon>
        <taxon>Propionibacteriales</taxon>
        <taxon>Nocardioidaceae</taxon>
        <taxon>Nocardioides</taxon>
    </lineage>
</organism>
<name>A0A927K519_9ACTN</name>
<feature type="transmembrane region" description="Helical" evidence="1">
    <location>
        <begin position="12"/>
        <end position="31"/>
    </location>
</feature>
<dbReference type="AlphaFoldDB" id="A0A927K519"/>
<dbReference type="GO" id="GO:0005886">
    <property type="term" value="C:plasma membrane"/>
    <property type="evidence" value="ECO:0007669"/>
    <property type="project" value="UniProtKB-SubCell"/>
</dbReference>
<keyword evidence="1" id="KW-1003">Cell membrane</keyword>
<comment type="caution">
    <text evidence="2">The sequence shown here is derived from an EMBL/GenBank/DDBJ whole genome shotgun (WGS) entry which is preliminary data.</text>
</comment>
<keyword evidence="1" id="KW-1133">Transmembrane helix</keyword>